<organism evidence="2 3">
    <name type="scientific">Sinocyclocheilus grahami</name>
    <name type="common">Dianchi golden-line fish</name>
    <name type="synonym">Barbus grahami</name>
    <dbReference type="NCBI Taxonomy" id="75366"/>
    <lineage>
        <taxon>Eukaryota</taxon>
        <taxon>Metazoa</taxon>
        <taxon>Chordata</taxon>
        <taxon>Craniata</taxon>
        <taxon>Vertebrata</taxon>
        <taxon>Euteleostomi</taxon>
        <taxon>Actinopterygii</taxon>
        <taxon>Neopterygii</taxon>
        <taxon>Teleostei</taxon>
        <taxon>Ostariophysi</taxon>
        <taxon>Cypriniformes</taxon>
        <taxon>Cyprinidae</taxon>
        <taxon>Cyprininae</taxon>
        <taxon>Sinocyclocheilus</taxon>
    </lineage>
</organism>
<dbReference type="InterPro" id="IPR042120">
    <property type="entry name" value="MutL_C_dimsub"/>
</dbReference>
<dbReference type="SUPFAM" id="SSF118116">
    <property type="entry name" value="DNA mismatch repair protein MutL"/>
    <property type="match status" value="1"/>
</dbReference>
<name>A0A672LEV5_SINGR</name>
<dbReference type="Ensembl" id="ENSSGRT00000026115.1">
    <property type="protein sequence ID" value="ENSSGRP00000024222.1"/>
    <property type="gene ID" value="ENSSGRG00000014244.1"/>
</dbReference>
<feature type="domain" description="MutL C-terminal dimerisation" evidence="1">
    <location>
        <begin position="167"/>
        <end position="343"/>
    </location>
</feature>
<evidence type="ECO:0000259" key="1">
    <source>
        <dbReference type="SMART" id="SM00853"/>
    </source>
</evidence>
<dbReference type="GO" id="GO:0032300">
    <property type="term" value="C:mismatch repair complex"/>
    <property type="evidence" value="ECO:0007669"/>
    <property type="project" value="InterPro"/>
</dbReference>
<dbReference type="FunFam" id="3.30.1370.100:FF:000003">
    <property type="entry name" value="DNA mismatch repair protein Mlh3"/>
    <property type="match status" value="1"/>
</dbReference>
<dbReference type="GO" id="GO:0005524">
    <property type="term" value="F:ATP binding"/>
    <property type="evidence" value="ECO:0007669"/>
    <property type="project" value="InterPro"/>
</dbReference>
<dbReference type="InParanoid" id="A0A672LEV5"/>
<dbReference type="InterPro" id="IPR038973">
    <property type="entry name" value="MutL/Mlh/Pms-like"/>
</dbReference>
<dbReference type="GO" id="GO:0140664">
    <property type="term" value="F:ATP-dependent DNA damage sensor activity"/>
    <property type="evidence" value="ECO:0007669"/>
    <property type="project" value="InterPro"/>
</dbReference>
<dbReference type="AlphaFoldDB" id="A0A672LEV5"/>
<dbReference type="InterPro" id="IPR037198">
    <property type="entry name" value="MutL_C_sf"/>
</dbReference>
<reference evidence="2" key="2">
    <citation type="submission" date="2025-09" db="UniProtKB">
        <authorList>
            <consortium name="Ensembl"/>
        </authorList>
    </citation>
    <scope>IDENTIFICATION</scope>
</reference>
<proteinExistence type="predicted"/>
<protein>
    <submittedName>
        <fullName evidence="2">MutL homolog 3 (E. coli)</fullName>
    </submittedName>
</protein>
<dbReference type="PANTHER" id="PTHR10073">
    <property type="entry name" value="DNA MISMATCH REPAIR PROTEIN MLH, PMS, MUTL"/>
    <property type="match status" value="1"/>
</dbReference>
<dbReference type="SMART" id="SM00853">
    <property type="entry name" value="MutL_C"/>
    <property type="match status" value="1"/>
</dbReference>
<dbReference type="GO" id="GO:0006298">
    <property type="term" value="P:mismatch repair"/>
    <property type="evidence" value="ECO:0007669"/>
    <property type="project" value="InterPro"/>
</dbReference>
<dbReference type="Proteomes" id="UP000472262">
    <property type="component" value="Unassembled WGS sequence"/>
</dbReference>
<keyword evidence="3" id="KW-1185">Reference proteome</keyword>
<sequence length="404" mass="45134">MLEEVSRNTETFSSEELEAEKVLQGDLSLQTTFADATEMNNNCQAMNESVETIPVSSSWLAHYDSLLGKLVYINQVTGLSKYNSPTLEETQVPCTTDVTNMAVRVITRTGPNSLSTLFSEWSNPVFIRPPEVAVDVTSGQAEGLAVKIHNILYPYRFTKNMIHTMRVINQVDKKFLACLINTTEQESSESRNLLVLVDQHAAHERVRLEGLVTDSYEDDPDTPGKKRLCSSSVTPPLEINVTEEELRLLRSFCTFAFLRGLALDVRLPKSESLNVLLERLPTCFIEKESTELHRGRQSVIKTIAEDYLREHIELLRSTGRVRGTLPLTVHNVLASQACHEERCSLVSSLSSCQLPFQCAHGRPSIVPLAIVPQSSPLGRSTGTFQLICNKSDFISALFVDYKQV</sequence>
<evidence type="ECO:0000313" key="3">
    <source>
        <dbReference type="Proteomes" id="UP000472262"/>
    </source>
</evidence>
<dbReference type="PANTHER" id="PTHR10073:SF47">
    <property type="entry name" value="DNA MISMATCH REPAIR PROTEIN MLH3"/>
    <property type="match status" value="1"/>
</dbReference>
<evidence type="ECO:0000313" key="2">
    <source>
        <dbReference type="Ensembl" id="ENSSGRP00000024222.1"/>
    </source>
</evidence>
<dbReference type="InterPro" id="IPR014790">
    <property type="entry name" value="MutL_C"/>
</dbReference>
<reference evidence="2" key="1">
    <citation type="submission" date="2025-08" db="UniProtKB">
        <authorList>
            <consortium name="Ensembl"/>
        </authorList>
    </citation>
    <scope>IDENTIFICATION</scope>
</reference>
<dbReference type="OMA" id="DITSNDW"/>
<accession>A0A672LEV5</accession>
<dbReference type="Gene3D" id="3.30.1540.20">
    <property type="entry name" value="MutL, C-terminal domain, dimerisation subdomain"/>
    <property type="match status" value="1"/>
</dbReference>
<dbReference type="GO" id="GO:0016887">
    <property type="term" value="F:ATP hydrolysis activity"/>
    <property type="evidence" value="ECO:0007669"/>
    <property type="project" value="InterPro"/>
</dbReference>